<dbReference type="GO" id="GO:0005886">
    <property type="term" value="C:plasma membrane"/>
    <property type="evidence" value="ECO:0007669"/>
    <property type="project" value="UniProtKB-SubCell"/>
</dbReference>
<evidence type="ECO:0000256" key="5">
    <source>
        <dbReference type="ARBA" id="ARBA00022989"/>
    </source>
</evidence>
<feature type="domain" description="Acyltransferase 3" evidence="8">
    <location>
        <begin position="2"/>
        <end position="237"/>
    </location>
</feature>
<dbReference type="Proteomes" id="UP000199387">
    <property type="component" value="Unassembled WGS sequence"/>
</dbReference>
<keyword evidence="5 7" id="KW-1133">Transmembrane helix</keyword>
<evidence type="ECO:0000256" key="4">
    <source>
        <dbReference type="ARBA" id="ARBA00022692"/>
    </source>
</evidence>
<sequence length="253" mass="29450">MSWSLIYLIYPGVTKSGSVPHTFGALLETLVMGTSYYHLYFLFVMTQFYLLFPFLRHLFQKWQGITLLPLMLGITLAAQMLTWSEVQEFIGIHMNEVTVRRSLFPWLFYFAFGGWLGLHPEESLHQLRRFPWTLLSVLLLSSAVLLLHQMVFLDRGGYHTLMTILLSLMVLVLGFRLPQRFRFNWVETAGRYSFGIFLIHPMLLHSLNRLAEGWMLEGTGLWFILWSVSLFAVSLAVTKMLDRTPFGYLLKGR</sequence>
<evidence type="ECO:0000256" key="3">
    <source>
        <dbReference type="ARBA" id="ARBA00022475"/>
    </source>
</evidence>
<keyword evidence="3" id="KW-1003">Cell membrane</keyword>
<organism evidence="9 10">
    <name type="scientific">Melghirimyces thermohalophilus</name>
    <dbReference type="NCBI Taxonomy" id="1236220"/>
    <lineage>
        <taxon>Bacteria</taxon>
        <taxon>Bacillati</taxon>
        <taxon>Bacillota</taxon>
        <taxon>Bacilli</taxon>
        <taxon>Bacillales</taxon>
        <taxon>Thermoactinomycetaceae</taxon>
        <taxon>Melghirimyces</taxon>
    </lineage>
</organism>
<dbReference type="STRING" id="1236220.SAMN04488112_10355"/>
<evidence type="ECO:0000256" key="7">
    <source>
        <dbReference type="SAM" id="Phobius"/>
    </source>
</evidence>
<dbReference type="InterPro" id="IPR002656">
    <property type="entry name" value="Acyl_transf_3_dom"/>
</dbReference>
<feature type="transmembrane region" description="Helical" evidence="7">
    <location>
        <begin position="103"/>
        <end position="120"/>
    </location>
</feature>
<evidence type="ECO:0000313" key="10">
    <source>
        <dbReference type="Proteomes" id="UP000199387"/>
    </source>
</evidence>
<feature type="transmembrane region" description="Helical" evidence="7">
    <location>
        <begin position="35"/>
        <end position="52"/>
    </location>
</feature>
<gene>
    <name evidence="9" type="ORF">SAMN04488112_10355</name>
</gene>
<keyword evidence="9" id="KW-0012">Acyltransferase</keyword>
<proteinExistence type="inferred from homology"/>
<protein>
    <submittedName>
        <fullName evidence="9">Acyltransferase family protein</fullName>
    </submittedName>
</protein>
<dbReference type="AlphaFoldDB" id="A0A1G6IVX4"/>
<evidence type="ECO:0000313" key="9">
    <source>
        <dbReference type="EMBL" id="SDC10175.1"/>
    </source>
</evidence>
<feature type="transmembrane region" description="Helical" evidence="7">
    <location>
        <begin position="64"/>
        <end position="83"/>
    </location>
</feature>
<feature type="transmembrane region" description="Helical" evidence="7">
    <location>
        <begin position="219"/>
        <end position="241"/>
    </location>
</feature>
<comment type="subcellular location">
    <subcellularLocation>
        <location evidence="1">Cell membrane</location>
        <topology evidence="1">Multi-pass membrane protein</topology>
    </subcellularLocation>
</comment>
<keyword evidence="9" id="KW-0808">Transferase</keyword>
<feature type="transmembrane region" description="Helical" evidence="7">
    <location>
        <begin position="189"/>
        <end position="207"/>
    </location>
</feature>
<dbReference type="GO" id="GO:0016413">
    <property type="term" value="F:O-acetyltransferase activity"/>
    <property type="evidence" value="ECO:0007669"/>
    <property type="project" value="TreeGrafter"/>
</dbReference>
<dbReference type="Pfam" id="PF01757">
    <property type="entry name" value="Acyl_transf_3"/>
    <property type="match status" value="1"/>
</dbReference>
<reference evidence="9 10" key="1">
    <citation type="submission" date="2016-10" db="EMBL/GenBank/DDBJ databases">
        <authorList>
            <person name="de Groot N.N."/>
        </authorList>
    </citation>
    <scope>NUCLEOTIDE SEQUENCE [LARGE SCALE GENOMIC DNA]</scope>
    <source>
        <strain evidence="9 10">DSM 45514</strain>
    </source>
</reference>
<comment type="similarity">
    <text evidence="2">Belongs to the acyltransferase 3 family.</text>
</comment>
<dbReference type="GO" id="GO:0009246">
    <property type="term" value="P:enterobacterial common antigen biosynthetic process"/>
    <property type="evidence" value="ECO:0007669"/>
    <property type="project" value="TreeGrafter"/>
</dbReference>
<keyword evidence="10" id="KW-1185">Reference proteome</keyword>
<keyword evidence="6 7" id="KW-0472">Membrane</keyword>
<dbReference type="EMBL" id="FMZA01000003">
    <property type="protein sequence ID" value="SDC10175.1"/>
    <property type="molecule type" value="Genomic_DNA"/>
</dbReference>
<keyword evidence="4 7" id="KW-0812">Transmembrane</keyword>
<dbReference type="PANTHER" id="PTHR40074">
    <property type="entry name" value="O-ACETYLTRANSFERASE WECH"/>
    <property type="match status" value="1"/>
</dbReference>
<accession>A0A1G6IVX4</accession>
<evidence type="ECO:0000256" key="2">
    <source>
        <dbReference type="ARBA" id="ARBA00007400"/>
    </source>
</evidence>
<evidence type="ECO:0000259" key="8">
    <source>
        <dbReference type="Pfam" id="PF01757"/>
    </source>
</evidence>
<name>A0A1G6IVX4_9BACL</name>
<feature type="transmembrane region" description="Helical" evidence="7">
    <location>
        <begin position="158"/>
        <end position="177"/>
    </location>
</feature>
<dbReference type="PANTHER" id="PTHR40074:SF2">
    <property type="entry name" value="O-ACETYLTRANSFERASE WECH"/>
    <property type="match status" value="1"/>
</dbReference>
<evidence type="ECO:0000256" key="6">
    <source>
        <dbReference type="ARBA" id="ARBA00023136"/>
    </source>
</evidence>
<evidence type="ECO:0000256" key="1">
    <source>
        <dbReference type="ARBA" id="ARBA00004651"/>
    </source>
</evidence>
<feature type="transmembrane region" description="Helical" evidence="7">
    <location>
        <begin position="132"/>
        <end position="152"/>
    </location>
</feature>